<protein>
    <submittedName>
        <fullName evidence="2">Uncharacterized protein</fullName>
    </submittedName>
</protein>
<feature type="transmembrane region" description="Helical" evidence="1">
    <location>
        <begin position="361"/>
        <end position="381"/>
    </location>
</feature>
<accession>A0A939ILF2</accession>
<dbReference type="AlphaFoldDB" id="A0A939ILF2"/>
<proteinExistence type="predicted"/>
<keyword evidence="1" id="KW-1133">Transmembrane helix</keyword>
<feature type="transmembrane region" description="Helical" evidence="1">
    <location>
        <begin position="387"/>
        <end position="405"/>
    </location>
</feature>
<feature type="transmembrane region" description="Helical" evidence="1">
    <location>
        <begin position="329"/>
        <end position="349"/>
    </location>
</feature>
<dbReference type="EMBL" id="JAFKCZ010000005">
    <property type="protein sequence ID" value="MBN7796440.1"/>
    <property type="molecule type" value="Genomic_DNA"/>
</dbReference>
<feature type="transmembrane region" description="Helical" evidence="1">
    <location>
        <begin position="12"/>
        <end position="31"/>
    </location>
</feature>
<keyword evidence="1" id="KW-0472">Membrane</keyword>
<keyword evidence="3" id="KW-1185">Reference proteome</keyword>
<evidence type="ECO:0000313" key="2">
    <source>
        <dbReference type="EMBL" id="MBN7796440.1"/>
    </source>
</evidence>
<dbReference type="Proteomes" id="UP000664303">
    <property type="component" value="Unassembled WGS sequence"/>
</dbReference>
<feature type="transmembrane region" description="Helical" evidence="1">
    <location>
        <begin position="233"/>
        <end position="250"/>
    </location>
</feature>
<comment type="caution">
    <text evidence="2">The sequence shown here is derived from an EMBL/GenBank/DDBJ whole genome shotgun (WGS) entry which is preliminary data.</text>
</comment>
<keyword evidence="1" id="KW-0812">Transmembrane</keyword>
<name>A0A939ILF2_9GAMM</name>
<sequence>MPPGYPTENSAARTPVWCALALAAIFALGLAPRLYSALTLGWDWYYPGSFTLVNFDEGGSCRAALDGFDYPTFVGRQTVALNSALGRPPPAGIRGDARAVKAYCHSPGHIRVARVYAALTGALTPVLVGLIALRLVPARPAVAPTAAALLALSGFHIGESHSGTVDAPSVFFIYLFLAVLVAATRGWRAGRWLAPPLLLMAVWAKAWLFAIFAYAAVLPAACWRWLGRGWSARRLAAAVLAAVVLFGCLTNTDFPVAAYPLLGLFYLLVPWRRIPRPAVALWLLLPWLAWAASALPLVESYAIGGLEGRFGAGYGAIGWHKWPRNLLNLPLVLVVGLGLPAALCIPFGARALLRDPGAPRAWLCLLPVGVFALFMLVPAVVTYYRHYLVLLPAAALLAALGYWSLFGRRGRLWLPLFLLWPALLALDLEADYHRDPRIALAAWYAEHQPRGVFATYYTNPPPGARYALFRPEHAAGGQSAPLRRADYLLLSENWYDTAFANELNGPLAGDLGKLVKTTPARARFYRLALAGELDYLEPAAVFRVFNFMPELVWHKRWYGTFQLFVGDIHAYRIVDDT</sequence>
<feature type="transmembrane region" description="Helical" evidence="1">
    <location>
        <begin position="141"/>
        <end position="158"/>
    </location>
</feature>
<feature type="transmembrane region" description="Helical" evidence="1">
    <location>
        <begin position="207"/>
        <end position="226"/>
    </location>
</feature>
<feature type="transmembrane region" description="Helical" evidence="1">
    <location>
        <begin position="115"/>
        <end position="135"/>
    </location>
</feature>
<dbReference type="RefSeq" id="WP_206559889.1">
    <property type="nucleotide sequence ID" value="NZ_JAFKCZ010000005.1"/>
</dbReference>
<reference evidence="2" key="1">
    <citation type="submission" date="2021-02" db="EMBL/GenBank/DDBJ databases">
        <title>PHA producing bacteria isolated from coastal sediment in Guangdong, Shenzhen.</title>
        <authorList>
            <person name="Zheng W."/>
            <person name="Yu S."/>
            <person name="Huang Y."/>
        </authorList>
    </citation>
    <scope>NUCLEOTIDE SEQUENCE</scope>
    <source>
        <strain evidence="2">TN14-10</strain>
    </source>
</reference>
<gene>
    <name evidence="2" type="ORF">JYP50_07550</name>
</gene>
<evidence type="ECO:0000313" key="3">
    <source>
        <dbReference type="Proteomes" id="UP000664303"/>
    </source>
</evidence>
<feature type="transmembrane region" description="Helical" evidence="1">
    <location>
        <begin position="170"/>
        <end position="187"/>
    </location>
</feature>
<organism evidence="2 3">
    <name type="scientific">Parahaliea mediterranea</name>
    <dbReference type="NCBI Taxonomy" id="651086"/>
    <lineage>
        <taxon>Bacteria</taxon>
        <taxon>Pseudomonadati</taxon>
        <taxon>Pseudomonadota</taxon>
        <taxon>Gammaproteobacteria</taxon>
        <taxon>Cellvibrionales</taxon>
        <taxon>Halieaceae</taxon>
        <taxon>Parahaliea</taxon>
    </lineage>
</organism>
<evidence type="ECO:0000256" key="1">
    <source>
        <dbReference type="SAM" id="Phobius"/>
    </source>
</evidence>
<feature type="transmembrane region" description="Helical" evidence="1">
    <location>
        <begin position="279"/>
        <end position="298"/>
    </location>
</feature>